<organism evidence="2 3">
    <name type="scientific">Aspergillus caelatus</name>
    <dbReference type="NCBI Taxonomy" id="61420"/>
    <lineage>
        <taxon>Eukaryota</taxon>
        <taxon>Fungi</taxon>
        <taxon>Dikarya</taxon>
        <taxon>Ascomycota</taxon>
        <taxon>Pezizomycotina</taxon>
        <taxon>Eurotiomycetes</taxon>
        <taxon>Eurotiomycetidae</taxon>
        <taxon>Eurotiales</taxon>
        <taxon>Aspergillaceae</taxon>
        <taxon>Aspergillus</taxon>
        <taxon>Aspergillus subgen. Circumdati</taxon>
    </lineage>
</organism>
<evidence type="ECO:0000313" key="3">
    <source>
        <dbReference type="Proteomes" id="UP000326268"/>
    </source>
</evidence>
<accession>A0A5N6ZNI0</accession>
<name>A0A5N6ZNI0_9EURO</name>
<keyword evidence="1" id="KW-0812">Transmembrane</keyword>
<protein>
    <submittedName>
        <fullName evidence="2">Uncharacterized protein</fullName>
    </submittedName>
</protein>
<sequence>MPLCALRYVTLTGTLSCGAFVCCCGVLRCSELGRDNLLLVFYFYSCLRWMVIVSSFERNDSMSPAGMDGWMDGWMCSGKTS</sequence>
<dbReference type="GeneID" id="43653313"/>
<dbReference type="RefSeq" id="XP_031922019.1">
    <property type="nucleotide sequence ID" value="XM_032068867.1"/>
</dbReference>
<dbReference type="EMBL" id="ML737857">
    <property type="protein sequence ID" value="KAE8358938.1"/>
    <property type="molecule type" value="Genomic_DNA"/>
</dbReference>
<dbReference type="AlphaFoldDB" id="A0A5N6ZNI0"/>
<reference evidence="2 3" key="1">
    <citation type="submission" date="2019-04" db="EMBL/GenBank/DDBJ databases">
        <title>Friends and foes A comparative genomics studyof 23 Aspergillus species from section Flavi.</title>
        <authorList>
            <consortium name="DOE Joint Genome Institute"/>
            <person name="Kjaerbolling I."/>
            <person name="Vesth T."/>
            <person name="Frisvad J.C."/>
            <person name="Nybo J.L."/>
            <person name="Theobald S."/>
            <person name="Kildgaard S."/>
            <person name="Isbrandt T."/>
            <person name="Kuo A."/>
            <person name="Sato A."/>
            <person name="Lyhne E.K."/>
            <person name="Kogle M.E."/>
            <person name="Wiebenga A."/>
            <person name="Kun R.S."/>
            <person name="Lubbers R.J."/>
            <person name="Makela M.R."/>
            <person name="Barry K."/>
            <person name="Chovatia M."/>
            <person name="Clum A."/>
            <person name="Daum C."/>
            <person name="Haridas S."/>
            <person name="He G."/>
            <person name="LaButti K."/>
            <person name="Lipzen A."/>
            <person name="Mondo S."/>
            <person name="Riley R."/>
            <person name="Salamov A."/>
            <person name="Simmons B.A."/>
            <person name="Magnuson J.K."/>
            <person name="Henrissat B."/>
            <person name="Mortensen U.H."/>
            <person name="Larsen T.O."/>
            <person name="Devries R.P."/>
            <person name="Grigoriev I.V."/>
            <person name="Machida M."/>
            <person name="Baker S.E."/>
            <person name="Andersen M.R."/>
        </authorList>
    </citation>
    <scope>NUCLEOTIDE SEQUENCE [LARGE SCALE GENOMIC DNA]</scope>
    <source>
        <strain evidence="2 3">CBS 763.97</strain>
    </source>
</reference>
<dbReference type="Proteomes" id="UP000326268">
    <property type="component" value="Unassembled WGS sequence"/>
</dbReference>
<keyword evidence="3" id="KW-1185">Reference proteome</keyword>
<feature type="transmembrane region" description="Helical" evidence="1">
    <location>
        <begin position="39"/>
        <end position="56"/>
    </location>
</feature>
<proteinExistence type="predicted"/>
<gene>
    <name evidence="2" type="ORF">BDV27DRAFT_136895</name>
</gene>
<keyword evidence="1" id="KW-1133">Transmembrane helix</keyword>
<keyword evidence="1" id="KW-0472">Membrane</keyword>
<feature type="transmembrane region" description="Helical" evidence="1">
    <location>
        <begin position="6"/>
        <end position="27"/>
    </location>
</feature>
<evidence type="ECO:0000256" key="1">
    <source>
        <dbReference type="SAM" id="Phobius"/>
    </source>
</evidence>
<evidence type="ECO:0000313" key="2">
    <source>
        <dbReference type="EMBL" id="KAE8358938.1"/>
    </source>
</evidence>